<evidence type="ECO:0000256" key="9">
    <source>
        <dbReference type="ARBA" id="ARBA00023006"/>
    </source>
</evidence>
<feature type="region of interest" description="Disordered" evidence="12">
    <location>
        <begin position="247"/>
        <end position="284"/>
    </location>
</feature>
<comment type="similarity">
    <text evidence="2 11">Belongs to the peptidase C54 family.</text>
</comment>
<dbReference type="EC" id="3.4.22.-" evidence="11"/>
<evidence type="ECO:0000256" key="8">
    <source>
        <dbReference type="ARBA" id="ARBA00022927"/>
    </source>
</evidence>
<evidence type="ECO:0000313" key="15">
    <source>
        <dbReference type="Proteomes" id="UP001295423"/>
    </source>
</evidence>
<keyword evidence="8 11" id="KW-0653">Protein transport</keyword>
<dbReference type="Pfam" id="PF03416">
    <property type="entry name" value="Peptidase_C54"/>
    <property type="match status" value="1"/>
</dbReference>
<reference evidence="14" key="1">
    <citation type="submission" date="2023-08" db="EMBL/GenBank/DDBJ databases">
        <authorList>
            <person name="Audoor S."/>
            <person name="Bilcke G."/>
        </authorList>
    </citation>
    <scope>NUCLEOTIDE SEQUENCE</scope>
</reference>
<dbReference type="PANTHER" id="PTHR22624">
    <property type="entry name" value="CYSTEINE PROTEASE ATG4"/>
    <property type="match status" value="1"/>
</dbReference>
<evidence type="ECO:0000313" key="14">
    <source>
        <dbReference type="EMBL" id="CAJ1930631.1"/>
    </source>
</evidence>
<dbReference type="GO" id="GO:0015031">
    <property type="term" value="P:protein transport"/>
    <property type="evidence" value="ECO:0007669"/>
    <property type="project" value="UniProtKB-KW"/>
</dbReference>
<dbReference type="InterPro" id="IPR046792">
    <property type="entry name" value="Peptidase_C54_cat"/>
</dbReference>
<dbReference type="GO" id="GO:0019786">
    <property type="term" value="F:protein-phosphatidylethanolamide deconjugating activity"/>
    <property type="evidence" value="ECO:0007669"/>
    <property type="project" value="InterPro"/>
</dbReference>
<dbReference type="GO" id="GO:0005737">
    <property type="term" value="C:cytoplasm"/>
    <property type="evidence" value="ECO:0007669"/>
    <property type="project" value="UniProtKB-SubCell"/>
</dbReference>
<comment type="catalytic activity">
    <reaction evidence="10">
        <text>[protein]-C-terminal L-amino acid-glycyl-phosphatidylethanolamide + H2O = [protein]-C-terminal L-amino acid-glycine + a 1,2-diacyl-sn-glycero-3-phosphoethanolamine</text>
        <dbReference type="Rhea" id="RHEA:67548"/>
        <dbReference type="Rhea" id="RHEA-COMP:17323"/>
        <dbReference type="Rhea" id="RHEA-COMP:17324"/>
        <dbReference type="ChEBI" id="CHEBI:15377"/>
        <dbReference type="ChEBI" id="CHEBI:64612"/>
        <dbReference type="ChEBI" id="CHEBI:172940"/>
        <dbReference type="ChEBI" id="CHEBI:172941"/>
    </reaction>
    <physiologicalReaction direction="left-to-right" evidence="10">
        <dbReference type="Rhea" id="RHEA:67549"/>
    </physiologicalReaction>
</comment>
<proteinExistence type="inferred from homology"/>
<dbReference type="GO" id="GO:0034727">
    <property type="term" value="P:piecemeal microautophagy of the nucleus"/>
    <property type="evidence" value="ECO:0007669"/>
    <property type="project" value="TreeGrafter"/>
</dbReference>
<keyword evidence="4 11" id="KW-0963">Cytoplasm</keyword>
<sequence>MFGAEDGQELKERQSMEHGMDVKELAVSHGYNYEYGDVPDGDDYDGSTLLHENSLKKSQSMDATTAFTTKSGERIPHIYVVGKTFHPTLEFQLRKDFQASLYWFTYRSNFPEIKPYGITSDAGWGCMLRSAQMLLAHTLRVHFKSRNWKPPKSLEKCRTDPFIVRLLTWFADFSSKNESVYSLHNMVAAGFAKYETLPGEWYGPGTACHVLRDLVTLHNQYQPSLFRVYVASEGTVYRDAVTSLMTTESKKRAEERKRKEQSSVKPPPTPLHPLDTSVPPPPVDDDEQLEWDTALLILIPLRLGLNNFNETHREILARTFWLPQSVGVLGGRPRAARWFFGAYADGTSVLGLDPHTVQTAPQRTSDYDEAEAAKDNDGTYTAIDLSVDYMQSVHTSYPEVYPINRMDPSIALGFYCRDKKEFAEFEFAVKQLKTKLSCPDLFTIVEKTPNYSTAAVGSMLDGDLDLGDNMPDDDGGDFDDDEYVLL</sequence>
<evidence type="ECO:0000256" key="10">
    <source>
        <dbReference type="ARBA" id="ARBA00029362"/>
    </source>
</evidence>
<keyword evidence="6 11" id="KW-0378">Hydrolase</keyword>
<feature type="compositionally biased region" description="Basic and acidic residues" evidence="12">
    <location>
        <begin position="248"/>
        <end position="262"/>
    </location>
</feature>
<evidence type="ECO:0000256" key="1">
    <source>
        <dbReference type="ARBA" id="ARBA00004496"/>
    </source>
</evidence>
<dbReference type="PANTHER" id="PTHR22624:SF49">
    <property type="entry name" value="CYSTEINE PROTEASE"/>
    <property type="match status" value="1"/>
</dbReference>
<evidence type="ECO:0000256" key="12">
    <source>
        <dbReference type="SAM" id="MobiDB-lite"/>
    </source>
</evidence>
<dbReference type="InterPro" id="IPR038765">
    <property type="entry name" value="Papain-like_cys_pep_sf"/>
</dbReference>
<evidence type="ECO:0000256" key="4">
    <source>
        <dbReference type="ARBA" id="ARBA00022490"/>
    </source>
</evidence>
<dbReference type="AlphaFoldDB" id="A0AAD2FC65"/>
<name>A0AAD2FC65_9STRA</name>
<organism evidence="14 15">
    <name type="scientific">Cylindrotheca closterium</name>
    <dbReference type="NCBI Taxonomy" id="2856"/>
    <lineage>
        <taxon>Eukaryota</taxon>
        <taxon>Sar</taxon>
        <taxon>Stramenopiles</taxon>
        <taxon>Ochrophyta</taxon>
        <taxon>Bacillariophyta</taxon>
        <taxon>Bacillariophyceae</taxon>
        <taxon>Bacillariophycidae</taxon>
        <taxon>Bacillariales</taxon>
        <taxon>Bacillariaceae</taxon>
        <taxon>Cylindrotheca</taxon>
    </lineage>
</organism>
<feature type="domain" description="Peptidase C54 catalytic" evidence="13">
    <location>
        <begin position="94"/>
        <end position="425"/>
    </location>
</feature>
<protein>
    <recommendedName>
        <fullName evidence="11">Cysteine protease</fullName>
        <ecNumber evidence="11">3.4.22.-</ecNumber>
    </recommendedName>
</protein>
<keyword evidence="5 11" id="KW-0645">Protease</keyword>
<dbReference type="GO" id="GO:0000045">
    <property type="term" value="P:autophagosome assembly"/>
    <property type="evidence" value="ECO:0007669"/>
    <property type="project" value="TreeGrafter"/>
</dbReference>
<dbReference type="InterPro" id="IPR005078">
    <property type="entry name" value="Peptidase_C54"/>
</dbReference>
<dbReference type="EMBL" id="CAKOGP040000113">
    <property type="protein sequence ID" value="CAJ1930631.1"/>
    <property type="molecule type" value="Genomic_DNA"/>
</dbReference>
<keyword evidence="3" id="KW-0813">Transport</keyword>
<keyword evidence="9 11" id="KW-0072">Autophagy</keyword>
<keyword evidence="15" id="KW-1185">Reference proteome</keyword>
<comment type="caution">
    <text evidence="14">The sequence shown here is derived from an EMBL/GenBank/DDBJ whole genome shotgun (WGS) entry which is preliminary data.</text>
</comment>
<evidence type="ECO:0000256" key="5">
    <source>
        <dbReference type="ARBA" id="ARBA00022670"/>
    </source>
</evidence>
<evidence type="ECO:0000256" key="3">
    <source>
        <dbReference type="ARBA" id="ARBA00022448"/>
    </source>
</evidence>
<evidence type="ECO:0000256" key="2">
    <source>
        <dbReference type="ARBA" id="ARBA00010958"/>
    </source>
</evidence>
<comment type="function">
    <text evidence="11">Cysteine protease that plays a key role in autophagy by mediating both proteolytic activation and delipidation of ATG8 family proteins.</text>
</comment>
<dbReference type="Proteomes" id="UP001295423">
    <property type="component" value="Unassembled WGS sequence"/>
</dbReference>
<evidence type="ECO:0000256" key="6">
    <source>
        <dbReference type="ARBA" id="ARBA00022801"/>
    </source>
</evidence>
<accession>A0AAD2FC65</accession>
<dbReference type="GO" id="GO:0016485">
    <property type="term" value="P:protein processing"/>
    <property type="evidence" value="ECO:0007669"/>
    <property type="project" value="TreeGrafter"/>
</dbReference>
<evidence type="ECO:0000256" key="11">
    <source>
        <dbReference type="RuleBase" id="RU363115"/>
    </source>
</evidence>
<keyword evidence="7" id="KW-0788">Thiol protease</keyword>
<evidence type="ECO:0000259" key="13">
    <source>
        <dbReference type="Pfam" id="PF03416"/>
    </source>
</evidence>
<dbReference type="GO" id="GO:0035973">
    <property type="term" value="P:aggrephagy"/>
    <property type="evidence" value="ECO:0007669"/>
    <property type="project" value="TreeGrafter"/>
</dbReference>
<dbReference type="GO" id="GO:0004197">
    <property type="term" value="F:cysteine-type endopeptidase activity"/>
    <property type="evidence" value="ECO:0007669"/>
    <property type="project" value="TreeGrafter"/>
</dbReference>
<dbReference type="GO" id="GO:0000423">
    <property type="term" value="P:mitophagy"/>
    <property type="evidence" value="ECO:0007669"/>
    <property type="project" value="TreeGrafter"/>
</dbReference>
<dbReference type="SUPFAM" id="SSF54001">
    <property type="entry name" value="Cysteine proteinases"/>
    <property type="match status" value="1"/>
</dbReference>
<comment type="subcellular location">
    <subcellularLocation>
        <location evidence="1 11">Cytoplasm</location>
    </subcellularLocation>
</comment>
<evidence type="ECO:0000256" key="7">
    <source>
        <dbReference type="ARBA" id="ARBA00022807"/>
    </source>
</evidence>
<gene>
    <name evidence="14" type="ORF">CYCCA115_LOCUS2009</name>
</gene>